<dbReference type="RefSeq" id="XP_071934044.1">
    <property type="nucleotide sequence ID" value="XM_072077943.1"/>
</dbReference>
<dbReference type="Proteomes" id="UP001652660">
    <property type="component" value="Chromosome 2e"/>
</dbReference>
<feature type="compositionally biased region" description="Basic residues" evidence="1">
    <location>
        <begin position="29"/>
        <end position="49"/>
    </location>
</feature>
<feature type="compositionally biased region" description="Basic residues" evidence="1">
    <location>
        <begin position="96"/>
        <end position="120"/>
    </location>
</feature>
<dbReference type="GeneID" id="113724775"/>
<dbReference type="PANTHER" id="PTHR36709">
    <property type="entry name" value="OS02G0604100 PROTEIN"/>
    <property type="match status" value="1"/>
</dbReference>
<organism evidence="2 3">
    <name type="scientific">Coffea arabica</name>
    <name type="common">Arabian coffee</name>
    <dbReference type="NCBI Taxonomy" id="13443"/>
    <lineage>
        <taxon>Eukaryota</taxon>
        <taxon>Viridiplantae</taxon>
        <taxon>Streptophyta</taxon>
        <taxon>Embryophyta</taxon>
        <taxon>Tracheophyta</taxon>
        <taxon>Spermatophyta</taxon>
        <taxon>Magnoliopsida</taxon>
        <taxon>eudicotyledons</taxon>
        <taxon>Gunneridae</taxon>
        <taxon>Pentapetalae</taxon>
        <taxon>asterids</taxon>
        <taxon>lamiids</taxon>
        <taxon>Gentianales</taxon>
        <taxon>Rubiaceae</taxon>
        <taxon>Ixoroideae</taxon>
        <taxon>Gardenieae complex</taxon>
        <taxon>Bertiereae - Coffeeae clade</taxon>
        <taxon>Coffeeae</taxon>
        <taxon>Coffea</taxon>
    </lineage>
</organism>
<feature type="compositionally biased region" description="Basic and acidic residues" evidence="1">
    <location>
        <begin position="121"/>
        <end position="131"/>
    </location>
</feature>
<feature type="region of interest" description="Disordered" evidence="1">
    <location>
        <begin position="15"/>
        <end position="49"/>
    </location>
</feature>
<proteinExistence type="predicted"/>
<keyword evidence="2" id="KW-1185">Reference proteome</keyword>
<feature type="region of interest" description="Disordered" evidence="1">
    <location>
        <begin position="76"/>
        <end position="141"/>
    </location>
</feature>
<evidence type="ECO:0000313" key="2">
    <source>
        <dbReference type="Proteomes" id="UP001652660"/>
    </source>
</evidence>
<reference evidence="3" key="1">
    <citation type="submission" date="2025-08" db="UniProtKB">
        <authorList>
            <consortium name="RefSeq"/>
        </authorList>
    </citation>
    <scope>IDENTIFICATION</scope>
    <source>
        <tissue evidence="3">Leaves</tissue>
    </source>
</reference>
<dbReference type="PANTHER" id="PTHR36709:SF1">
    <property type="entry name" value="OS02G0604100 PROTEIN"/>
    <property type="match status" value="1"/>
</dbReference>
<gene>
    <name evidence="3" type="primary">LOC113724775</name>
</gene>
<evidence type="ECO:0000256" key="1">
    <source>
        <dbReference type="SAM" id="MobiDB-lite"/>
    </source>
</evidence>
<protein>
    <submittedName>
        <fullName evidence="3">Uncharacterized protein isoform X1</fullName>
    </submittedName>
</protein>
<evidence type="ECO:0000313" key="3">
    <source>
        <dbReference type="RefSeq" id="XP_071934044.1"/>
    </source>
</evidence>
<name>A0ABM4WQK8_COFAR</name>
<accession>A0ABM4WQK8</accession>
<sequence length="141" mass="16005">MAKFNVVQKQRRAAIAERKRAVQGDPLTKKLKHKHPPLSISGKRKRKLFKKWRRDQKAAAAALTTAMQDVEMLAVAHNDDNGSGGTSQDDANKQAAPKKFHFHMKKSPKYKAGRFKKRGRLDRNRKSDKRAAQASKDAMEE</sequence>